<evidence type="ECO:0000313" key="4">
    <source>
        <dbReference type="EMBL" id="MBR0654833.1"/>
    </source>
</evidence>
<dbReference type="PANTHER" id="PTHR43877:SF2">
    <property type="entry name" value="AMINOALKYLPHOSPHONATE N-ACETYLTRANSFERASE-RELATED"/>
    <property type="match status" value="1"/>
</dbReference>
<name>A0AAF1JYC6_9PROT</name>
<dbReference type="InterPro" id="IPR050832">
    <property type="entry name" value="Bact_Acetyltransf"/>
</dbReference>
<dbReference type="Pfam" id="PF00583">
    <property type="entry name" value="Acetyltransf_1"/>
    <property type="match status" value="2"/>
</dbReference>
<reference evidence="4" key="2">
    <citation type="journal article" date="2021" name="Syst. Appl. Microbiol.">
        <title>Roseomonas hellenica sp. nov., isolated from roots of wild-growing Alkanna tinctoria.</title>
        <authorList>
            <person name="Rat A."/>
            <person name="Naranjo H.D."/>
            <person name="Lebbe L."/>
            <person name="Cnockaert M."/>
            <person name="Krigas N."/>
            <person name="Grigoriadou K."/>
            <person name="Maloupa E."/>
            <person name="Willems A."/>
        </authorList>
    </citation>
    <scope>NUCLEOTIDE SEQUENCE</scope>
    <source>
        <strain evidence="4">LMG 28251</strain>
    </source>
</reference>
<dbReference type="Gene3D" id="3.40.630.30">
    <property type="match status" value="2"/>
</dbReference>
<dbReference type="CDD" id="cd04301">
    <property type="entry name" value="NAT_SF"/>
    <property type="match status" value="1"/>
</dbReference>
<sequence>MPGAAVIPAIRPGRDDDAEGVIRLIGDCWAEYPGCVLDVDGELPELRSLASWFAQAGGDLWVADHEVGLAGMVGVRPRPDGSAWEICRLYVDGAARGGGLADALLERAEARARAAGAEALVLWTDTRFLRAHAFYEKRGYLRQGPIRVLDDVSHSLEFRYAKPARGIAVAELDAAAAASAARCLGRLMVDAAAHGMSEAYLPPAQPARARDIWRGVAARVAQGRCALLVAWEEGEIAGTVQLDLDVAPTQSHRALMIHLLLDPSRDRSAIAAALLLRVEAAAAAHGRSLITCELPDTGVADHCRFAGWREVGRIPGGLVGADSAVNDSLIFWKSVASGMLPSGGA</sequence>
<keyword evidence="2" id="KW-0012">Acyltransferase</keyword>
<evidence type="ECO:0000259" key="3">
    <source>
        <dbReference type="PROSITE" id="PS51186"/>
    </source>
</evidence>
<feature type="domain" description="N-acetyltransferase" evidence="3">
    <location>
        <begin position="179"/>
        <end position="336"/>
    </location>
</feature>
<reference evidence="4" key="1">
    <citation type="submission" date="2020-01" db="EMBL/GenBank/DDBJ databases">
        <authorList>
            <person name="Rat A."/>
        </authorList>
    </citation>
    <scope>NUCLEOTIDE SEQUENCE</scope>
    <source>
        <strain evidence="4">LMG 28251</strain>
    </source>
</reference>
<keyword evidence="5" id="KW-1185">Reference proteome</keyword>
<evidence type="ECO:0000313" key="5">
    <source>
        <dbReference type="Proteomes" id="UP001196068"/>
    </source>
</evidence>
<evidence type="ECO:0000256" key="2">
    <source>
        <dbReference type="ARBA" id="ARBA00023315"/>
    </source>
</evidence>
<gene>
    <name evidence="4" type="ORF">GXW79_07060</name>
</gene>
<keyword evidence="1" id="KW-0808">Transferase</keyword>
<evidence type="ECO:0000256" key="1">
    <source>
        <dbReference type="ARBA" id="ARBA00022679"/>
    </source>
</evidence>
<dbReference type="InterPro" id="IPR016181">
    <property type="entry name" value="Acyl_CoA_acyltransferase"/>
</dbReference>
<dbReference type="PROSITE" id="PS51186">
    <property type="entry name" value="GNAT"/>
    <property type="match status" value="2"/>
</dbReference>
<dbReference type="GO" id="GO:0016747">
    <property type="term" value="F:acyltransferase activity, transferring groups other than amino-acyl groups"/>
    <property type="evidence" value="ECO:0007669"/>
    <property type="project" value="InterPro"/>
</dbReference>
<dbReference type="PANTHER" id="PTHR43877">
    <property type="entry name" value="AMINOALKYLPHOSPHONATE N-ACETYLTRANSFERASE-RELATED-RELATED"/>
    <property type="match status" value="1"/>
</dbReference>
<dbReference type="AlphaFoldDB" id="A0AAF1JYC6"/>
<dbReference type="SUPFAM" id="SSF55729">
    <property type="entry name" value="Acyl-CoA N-acyltransferases (Nat)"/>
    <property type="match status" value="2"/>
</dbReference>
<accession>A0AAF1JYC6</accession>
<dbReference type="Proteomes" id="UP001196068">
    <property type="component" value="Unassembled WGS sequence"/>
</dbReference>
<dbReference type="InterPro" id="IPR000182">
    <property type="entry name" value="GNAT_dom"/>
</dbReference>
<feature type="domain" description="N-acetyltransferase" evidence="3">
    <location>
        <begin position="8"/>
        <end position="165"/>
    </location>
</feature>
<proteinExistence type="predicted"/>
<organism evidence="4 5">
    <name type="scientific">Plastoroseomonas arctica</name>
    <dbReference type="NCBI Taxonomy" id="1509237"/>
    <lineage>
        <taxon>Bacteria</taxon>
        <taxon>Pseudomonadati</taxon>
        <taxon>Pseudomonadota</taxon>
        <taxon>Alphaproteobacteria</taxon>
        <taxon>Acetobacterales</taxon>
        <taxon>Acetobacteraceae</taxon>
        <taxon>Plastoroseomonas</taxon>
    </lineage>
</organism>
<dbReference type="EMBL" id="JAAEDH010000006">
    <property type="protein sequence ID" value="MBR0654833.1"/>
    <property type="molecule type" value="Genomic_DNA"/>
</dbReference>
<comment type="caution">
    <text evidence="4">The sequence shown here is derived from an EMBL/GenBank/DDBJ whole genome shotgun (WGS) entry which is preliminary data.</text>
</comment>
<protein>
    <submittedName>
        <fullName evidence="4">GNAT family N-acetyltransferase</fullName>
    </submittedName>
</protein>